<comment type="caution">
    <text evidence="5">The sequence shown here is derived from an EMBL/GenBank/DDBJ whole genome shotgun (WGS) entry which is preliminary data.</text>
</comment>
<dbReference type="InterPro" id="IPR029063">
    <property type="entry name" value="SAM-dependent_MTases_sf"/>
</dbReference>
<evidence type="ECO:0000259" key="4">
    <source>
        <dbReference type="Pfam" id="PF13649"/>
    </source>
</evidence>
<feature type="domain" description="Methyltransferase" evidence="4">
    <location>
        <begin position="43"/>
        <end position="136"/>
    </location>
</feature>
<keyword evidence="6" id="KW-1185">Reference proteome</keyword>
<dbReference type="Proteomes" id="UP000282515">
    <property type="component" value="Unassembled WGS sequence"/>
</dbReference>
<evidence type="ECO:0000313" key="6">
    <source>
        <dbReference type="Proteomes" id="UP000282515"/>
    </source>
</evidence>
<dbReference type="InterPro" id="IPR041698">
    <property type="entry name" value="Methyltransf_25"/>
</dbReference>
<dbReference type="Gene3D" id="3.40.50.150">
    <property type="entry name" value="Vaccinia Virus protein VP39"/>
    <property type="match status" value="1"/>
</dbReference>
<dbReference type="GO" id="GO:0008168">
    <property type="term" value="F:methyltransferase activity"/>
    <property type="evidence" value="ECO:0007669"/>
    <property type="project" value="UniProtKB-KW"/>
</dbReference>
<dbReference type="AlphaFoldDB" id="A0A3L8PLD0"/>
<name>A0A3L8PLD0_9ACTN</name>
<dbReference type="RefSeq" id="WP_121794535.1">
    <property type="nucleotide sequence ID" value="NZ_RDBF01000007.1"/>
</dbReference>
<dbReference type="CDD" id="cd02440">
    <property type="entry name" value="AdoMet_MTases"/>
    <property type="match status" value="1"/>
</dbReference>
<evidence type="ECO:0000256" key="1">
    <source>
        <dbReference type="ARBA" id="ARBA00022603"/>
    </source>
</evidence>
<evidence type="ECO:0000256" key="2">
    <source>
        <dbReference type="ARBA" id="ARBA00022679"/>
    </source>
</evidence>
<protein>
    <submittedName>
        <fullName evidence="5">Methyltransferase domain-containing protein</fullName>
    </submittedName>
</protein>
<dbReference type="PANTHER" id="PTHR43464">
    <property type="entry name" value="METHYLTRANSFERASE"/>
    <property type="match status" value="1"/>
</dbReference>
<proteinExistence type="predicted"/>
<keyword evidence="1 5" id="KW-0489">Methyltransferase</keyword>
<evidence type="ECO:0000256" key="3">
    <source>
        <dbReference type="ARBA" id="ARBA00022691"/>
    </source>
</evidence>
<keyword evidence="2 5" id="KW-0808">Transferase</keyword>
<dbReference type="OrthoDB" id="9786503at2"/>
<sequence>MNGAGDAREFWESRYREREQTWSGRPNQSLVDVVDDMLPGRALDLGCGEGGDSIWLAAQGWSVTAVDVSPTALERARRAATDAGLADNISWRVHDLAAWEPEGEFDLVSACFLQSPVEFPRYEVLRSTAERLAPNGHLLVVAHASAPPWARDRHEGHGPPLLNAEEEVAALSLPIEQWEVVVAENRPRRVTGPDGEQAEILDAVVLVRRR</sequence>
<dbReference type="EMBL" id="RDBF01000007">
    <property type="protein sequence ID" value="RLV55533.1"/>
    <property type="molecule type" value="Genomic_DNA"/>
</dbReference>
<reference evidence="5 6" key="1">
    <citation type="submission" date="2018-10" db="EMBL/GenBank/DDBJ databases">
        <title>Aeromicrobium sp. 9W16Y-2 whole genome shotgun sequence.</title>
        <authorList>
            <person name="Li F."/>
        </authorList>
    </citation>
    <scope>NUCLEOTIDE SEQUENCE [LARGE SCALE GENOMIC DNA]</scope>
    <source>
        <strain evidence="5 6">9W16Y-2</strain>
    </source>
</reference>
<dbReference type="GO" id="GO:0032259">
    <property type="term" value="P:methylation"/>
    <property type="evidence" value="ECO:0007669"/>
    <property type="project" value="UniProtKB-KW"/>
</dbReference>
<organism evidence="5 6">
    <name type="scientific">Aeromicrobium phragmitis</name>
    <dbReference type="NCBI Taxonomy" id="2478914"/>
    <lineage>
        <taxon>Bacteria</taxon>
        <taxon>Bacillati</taxon>
        <taxon>Actinomycetota</taxon>
        <taxon>Actinomycetes</taxon>
        <taxon>Propionibacteriales</taxon>
        <taxon>Nocardioidaceae</taxon>
        <taxon>Aeromicrobium</taxon>
    </lineage>
</organism>
<dbReference type="Pfam" id="PF13649">
    <property type="entry name" value="Methyltransf_25"/>
    <property type="match status" value="1"/>
</dbReference>
<keyword evidence="3" id="KW-0949">S-adenosyl-L-methionine</keyword>
<dbReference type="SUPFAM" id="SSF53335">
    <property type="entry name" value="S-adenosyl-L-methionine-dependent methyltransferases"/>
    <property type="match status" value="1"/>
</dbReference>
<dbReference type="PANTHER" id="PTHR43464:SF19">
    <property type="entry name" value="UBIQUINONE BIOSYNTHESIS O-METHYLTRANSFERASE, MITOCHONDRIAL"/>
    <property type="match status" value="1"/>
</dbReference>
<evidence type="ECO:0000313" key="5">
    <source>
        <dbReference type="EMBL" id="RLV55533.1"/>
    </source>
</evidence>
<accession>A0A3L8PLD0</accession>
<gene>
    <name evidence="5" type="ORF">D9V41_10610</name>
</gene>